<gene>
    <name evidence="3" type="primary">Stag2_0</name>
    <name evidence="3" type="ORF">BALREX_R09772</name>
</gene>
<dbReference type="GO" id="GO:0000785">
    <property type="term" value="C:chromatin"/>
    <property type="evidence" value="ECO:0007669"/>
    <property type="project" value="TreeGrafter"/>
</dbReference>
<dbReference type="InterPro" id="IPR020839">
    <property type="entry name" value="SCD"/>
</dbReference>
<dbReference type="Pfam" id="PF24571">
    <property type="entry name" value="HEAT_SCC3-SA"/>
    <property type="match status" value="1"/>
</dbReference>
<dbReference type="Proteomes" id="UP000528411">
    <property type="component" value="Unassembled WGS sequence"/>
</dbReference>
<dbReference type="Pfam" id="PF21581">
    <property type="entry name" value="SCD"/>
    <property type="match status" value="1"/>
</dbReference>
<dbReference type="PROSITE" id="PS51425">
    <property type="entry name" value="SCD"/>
    <property type="match status" value="1"/>
</dbReference>
<dbReference type="InterPro" id="IPR039662">
    <property type="entry name" value="Cohesin_Scc3/SA"/>
</dbReference>
<dbReference type="AlphaFoldDB" id="A0A7L2UIF7"/>
<feature type="domain" description="SCD" evidence="2">
    <location>
        <begin position="21"/>
        <end position="106"/>
    </location>
</feature>
<evidence type="ECO:0000259" key="2">
    <source>
        <dbReference type="PROSITE" id="PS51425"/>
    </source>
</evidence>
<dbReference type="GO" id="GO:0003682">
    <property type="term" value="F:chromatin binding"/>
    <property type="evidence" value="ECO:0007669"/>
    <property type="project" value="TreeGrafter"/>
</dbReference>
<feature type="non-terminal residue" evidence="3">
    <location>
        <position position="203"/>
    </location>
</feature>
<evidence type="ECO:0000313" key="3">
    <source>
        <dbReference type="EMBL" id="NXS44887.1"/>
    </source>
</evidence>
<dbReference type="InterPro" id="IPR016024">
    <property type="entry name" value="ARM-type_fold"/>
</dbReference>
<evidence type="ECO:0000256" key="1">
    <source>
        <dbReference type="ARBA" id="ARBA00005486"/>
    </source>
</evidence>
<sequence>QLQENQDEIENMMNAIFKGVFVHRYRDAIAEIRAICIEEIGIWMKMYSDAFLNDSYLKYVGWTMHDKQGEVRLKCLTALQGLYYNKELNSKLELFTSRFKDRIVSMTLDKEYDVAVQAIKLLTLVLQLFSRRDPEDDGILKRRGRQSPNANLVKTLVFFFLESELHEHAAYLVDSMWDCATDLLKDWECMNSLLLEEPLNGEE</sequence>
<dbReference type="OrthoDB" id="9082325at2759"/>
<proteinExistence type="inferred from homology"/>
<reference evidence="3 4" key="1">
    <citation type="submission" date="2019-09" db="EMBL/GenBank/DDBJ databases">
        <title>Bird 10,000 Genomes (B10K) Project - Family phase.</title>
        <authorList>
            <person name="Zhang G."/>
        </authorList>
    </citation>
    <scope>NUCLEOTIDE SEQUENCE [LARGE SCALE GENOMIC DNA]</scope>
    <source>
        <strain evidence="3">B10K-DU-012-56</strain>
    </source>
</reference>
<dbReference type="GO" id="GO:0007062">
    <property type="term" value="P:sister chromatid cohesion"/>
    <property type="evidence" value="ECO:0007669"/>
    <property type="project" value="TreeGrafter"/>
</dbReference>
<dbReference type="EMBL" id="VYZW01033330">
    <property type="protein sequence ID" value="NXS44887.1"/>
    <property type="molecule type" value="Genomic_DNA"/>
</dbReference>
<organism evidence="3 4">
    <name type="scientific">Balaeniceps rex</name>
    <name type="common">Shoebill</name>
    <dbReference type="NCBI Taxonomy" id="33584"/>
    <lineage>
        <taxon>Eukaryota</taxon>
        <taxon>Metazoa</taxon>
        <taxon>Chordata</taxon>
        <taxon>Craniata</taxon>
        <taxon>Vertebrata</taxon>
        <taxon>Euteleostomi</taxon>
        <taxon>Archelosauria</taxon>
        <taxon>Archosauria</taxon>
        <taxon>Dinosauria</taxon>
        <taxon>Saurischia</taxon>
        <taxon>Theropoda</taxon>
        <taxon>Coelurosauria</taxon>
        <taxon>Aves</taxon>
        <taxon>Neognathae</taxon>
        <taxon>Neoaves</taxon>
        <taxon>Aequornithes</taxon>
        <taxon>Pelecaniformes</taxon>
        <taxon>Balaenicipitidae</taxon>
        <taxon>Balaeniceps</taxon>
    </lineage>
</organism>
<comment type="caution">
    <text evidence="3">The sequence shown here is derived from an EMBL/GenBank/DDBJ whole genome shotgun (WGS) entry which is preliminary data.</text>
</comment>
<name>A0A7L2UIF7_BALRX</name>
<dbReference type="SUPFAM" id="SSF48371">
    <property type="entry name" value="ARM repeat"/>
    <property type="match status" value="1"/>
</dbReference>
<evidence type="ECO:0000313" key="4">
    <source>
        <dbReference type="Proteomes" id="UP000528411"/>
    </source>
</evidence>
<accession>A0A7L2UIF7</accession>
<comment type="similarity">
    <text evidence="1">Belongs to the SCC3 family.</text>
</comment>
<feature type="non-terminal residue" evidence="3">
    <location>
        <position position="1"/>
    </location>
</feature>
<dbReference type="GO" id="GO:0005634">
    <property type="term" value="C:nucleus"/>
    <property type="evidence" value="ECO:0007669"/>
    <property type="project" value="TreeGrafter"/>
</dbReference>
<dbReference type="PANTHER" id="PTHR11199">
    <property type="entry name" value="STROMAL ANTIGEN"/>
    <property type="match status" value="1"/>
</dbReference>
<dbReference type="PANTHER" id="PTHR11199:SF3">
    <property type="entry name" value="COHESIN SUBUNIT SA-2"/>
    <property type="match status" value="1"/>
</dbReference>
<protein>
    <submittedName>
        <fullName evidence="3">STAG2 protein</fullName>
    </submittedName>
</protein>
<keyword evidence="4" id="KW-1185">Reference proteome</keyword>
<dbReference type="InterPro" id="IPR056396">
    <property type="entry name" value="HEAT_SCC3-SA"/>
</dbReference>
<dbReference type="GO" id="GO:0008278">
    <property type="term" value="C:cohesin complex"/>
    <property type="evidence" value="ECO:0007669"/>
    <property type="project" value="TreeGrafter"/>
</dbReference>